<dbReference type="InterPro" id="IPR019775">
    <property type="entry name" value="WD40_repeat_CS"/>
</dbReference>
<name>A0ABW2A094_9GAMM</name>
<dbReference type="Proteomes" id="UP001596422">
    <property type="component" value="Unassembled WGS sequence"/>
</dbReference>
<reference evidence="5" key="1">
    <citation type="journal article" date="2019" name="Int. J. Syst. Evol. Microbiol.">
        <title>The Global Catalogue of Microorganisms (GCM) 10K type strain sequencing project: providing services to taxonomists for standard genome sequencing and annotation.</title>
        <authorList>
            <consortium name="The Broad Institute Genomics Platform"/>
            <consortium name="The Broad Institute Genome Sequencing Center for Infectious Disease"/>
            <person name="Wu L."/>
            <person name="Ma J."/>
        </authorList>
    </citation>
    <scope>NUCLEOTIDE SEQUENCE [LARGE SCALE GENOMIC DNA]</scope>
    <source>
        <strain evidence="5">NBRC 111756</strain>
    </source>
</reference>
<dbReference type="InterPro" id="IPR015943">
    <property type="entry name" value="WD40/YVTN_repeat-like_dom_sf"/>
</dbReference>
<comment type="caution">
    <text evidence="4">The sequence shown here is derived from an EMBL/GenBank/DDBJ whole genome shotgun (WGS) entry which is preliminary data.</text>
</comment>
<dbReference type="Gene3D" id="2.130.10.10">
    <property type="entry name" value="YVTN repeat-like/Quinoprotein amine dehydrogenase"/>
    <property type="match status" value="2"/>
</dbReference>
<dbReference type="PANTHER" id="PTHR19879:SF9">
    <property type="entry name" value="TRANSCRIPTION INITIATION FACTOR TFIID SUBUNIT 5"/>
    <property type="match status" value="1"/>
</dbReference>
<keyword evidence="5" id="KW-1185">Reference proteome</keyword>
<sequence length="160" mass="17705">MDLSQDGRFALTGSDDYRATLWDIQSGEKLLSLEFGNVVDTVALSPDARLAFTAATLDRALIWDTRNGEVLQTLSDFRSLFQRRMSYLSARFSANGDQLLTGSASGLVQLWDVASGRELKRWRVHKRAPYGPTSTGVYAVAFSTDGYYAIGSNGLINRLR</sequence>
<organism evidence="4 5">
    <name type="scientific">Marinobacterium aestuariivivens</name>
    <dbReference type="NCBI Taxonomy" id="1698799"/>
    <lineage>
        <taxon>Bacteria</taxon>
        <taxon>Pseudomonadati</taxon>
        <taxon>Pseudomonadota</taxon>
        <taxon>Gammaproteobacteria</taxon>
        <taxon>Oceanospirillales</taxon>
        <taxon>Oceanospirillaceae</taxon>
        <taxon>Marinobacterium</taxon>
    </lineage>
</organism>
<accession>A0ABW2A094</accession>
<feature type="repeat" description="WD" evidence="3">
    <location>
        <begin position="1"/>
        <end position="32"/>
    </location>
</feature>
<dbReference type="PROSITE" id="PS00678">
    <property type="entry name" value="WD_REPEATS_1"/>
    <property type="match status" value="1"/>
</dbReference>
<keyword evidence="2" id="KW-0677">Repeat</keyword>
<keyword evidence="1 3" id="KW-0853">WD repeat</keyword>
<proteinExistence type="predicted"/>
<evidence type="ECO:0000256" key="2">
    <source>
        <dbReference type="ARBA" id="ARBA00022737"/>
    </source>
</evidence>
<dbReference type="PROSITE" id="PS50082">
    <property type="entry name" value="WD_REPEATS_2"/>
    <property type="match status" value="2"/>
</dbReference>
<dbReference type="PANTHER" id="PTHR19879">
    <property type="entry name" value="TRANSCRIPTION INITIATION FACTOR TFIID"/>
    <property type="match status" value="1"/>
</dbReference>
<dbReference type="InterPro" id="IPR001680">
    <property type="entry name" value="WD40_rpt"/>
</dbReference>
<evidence type="ECO:0000256" key="3">
    <source>
        <dbReference type="PROSITE-ProRule" id="PRU00221"/>
    </source>
</evidence>
<gene>
    <name evidence="4" type="ORF">ACFQDL_12745</name>
</gene>
<protein>
    <submittedName>
        <fullName evidence="4">WD40 repeat domain-containing protein</fullName>
    </submittedName>
</protein>
<dbReference type="InterPro" id="IPR011047">
    <property type="entry name" value="Quinoprotein_ADH-like_sf"/>
</dbReference>
<feature type="repeat" description="WD" evidence="3">
    <location>
        <begin position="89"/>
        <end position="121"/>
    </location>
</feature>
<dbReference type="SUPFAM" id="SSF50998">
    <property type="entry name" value="Quinoprotein alcohol dehydrogenase-like"/>
    <property type="match status" value="1"/>
</dbReference>
<dbReference type="SMART" id="SM00320">
    <property type="entry name" value="WD40"/>
    <property type="match status" value="3"/>
</dbReference>
<dbReference type="EMBL" id="JBHSWE010000001">
    <property type="protein sequence ID" value="MFC6670838.1"/>
    <property type="molecule type" value="Genomic_DNA"/>
</dbReference>
<evidence type="ECO:0000256" key="1">
    <source>
        <dbReference type="ARBA" id="ARBA00022574"/>
    </source>
</evidence>
<dbReference type="RefSeq" id="WP_379909343.1">
    <property type="nucleotide sequence ID" value="NZ_JBHSWE010000001.1"/>
</dbReference>
<evidence type="ECO:0000313" key="4">
    <source>
        <dbReference type="EMBL" id="MFC6670838.1"/>
    </source>
</evidence>
<evidence type="ECO:0000313" key="5">
    <source>
        <dbReference type="Proteomes" id="UP001596422"/>
    </source>
</evidence>
<dbReference type="Pfam" id="PF00400">
    <property type="entry name" value="WD40"/>
    <property type="match status" value="2"/>
</dbReference>